<dbReference type="InterPro" id="IPR033121">
    <property type="entry name" value="PEPTIDASE_A1"/>
</dbReference>
<dbReference type="Proteomes" id="UP000325081">
    <property type="component" value="Unassembled WGS sequence"/>
</dbReference>
<dbReference type="FunFam" id="2.40.70.10:FF:000050">
    <property type="entry name" value="Aspartic proteinase CDR1"/>
    <property type="match status" value="1"/>
</dbReference>
<dbReference type="InterPro" id="IPR034161">
    <property type="entry name" value="Pepsin-like_plant"/>
</dbReference>
<keyword evidence="7" id="KW-0325">Glycoprotein</keyword>
<keyword evidence="11" id="KW-1185">Reference proteome</keyword>
<keyword evidence="5" id="KW-0064">Aspartyl protease</keyword>
<organism evidence="10 11">
    <name type="scientific">Striga asiatica</name>
    <name type="common">Asiatic witchweed</name>
    <name type="synonym">Buchnera asiatica</name>
    <dbReference type="NCBI Taxonomy" id="4170"/>
    <lineage>
        <taxon>Eukaryota</taxon>
        <taxon>Viridiplantae</taxon>
        <taxon>Streptophyta</taxon>
        <taxon>Embryophyta</taxon>
        <taxon>Tracheophyta</taxon>
        <taxon>Spermatophyta</taxon>
        <taxon>Magnoliopsida</taxon>
        <taxon>eudicotyledons</taxon>
        <taxon>Gunneridae</taxon>
        <taxon>Pentapetalae</taxon>
        <taxon>asterids</taxon>
        <taxon>lamiids</taxon>
        <taxon>Lamiales</taxon>
        <taxon>Orobanchaceae</taxon>
        <taxon>Buchnereae</taxon>
        <taxon>Striga</taxon>
    </lineage>
</organism>
<feature type="chain" id="PRO_5022939973" evidence="8">
    <location>
        <begin position="20"/>
        <end position="331"/>
    </location>
</feature>
<comment type="subcellular location">
    <subcellularLocation>
        <location evidence="1">Secreted</location>
    </subcellularLocation>
</comment>
<dbReference type="GO" id="GO:0005576">
    <property type="term" value="C:extracellular region"/>
    <property type="evidence" value="ECO:0007669"/>
    <property type="project" value="UniProtKB-SubCell"/>
</dbReference>
<dbReference type="SUPFAM" id="SSF50630">
    <property type="entry name" value="Acid proteases"/>
    <property type="match status" value="1"/>
</dbReference>
<dbReference type="Gene3D" id="2.40.70.10">
    <property type="entry name" value="Acid Proteases"/>
    <property type="match status" value="2"/>
</dbReference>
<proteinExistence type="inferred from homology"/>
<protein>
    <submittedName>
        <fullName evidence="10">Eukaryotic aspartyl protease family protein</fullName>
    </submittedName>
</protein>
<feature type="domain" description="Peptidase A1" evidence="9">
    <location>
        <begin position="9"/>
        <end position="323"/>
    </location>
</feature>
<evidence type="ECO:0000256" key="6">
    <source>
        <dbReference type="ARBA" id="ARBA00022801"/>
    </source>
</evidence>
<dbReference type="InterPro" id="IPR032799">
    <property type="entry name" value="TAXi_C"/>
</dbReference>
<dbReference type="OrthoDB" id="2747330at2759"/>
<evidence type="ECO:0000259" key="9">
    <source>
        <dbReference type="PROSITE" id="PS51767"/>
    </source>
</evidence>
<name>A0A5A7PC23_STRAF</name>
<evidence type="ECO:0000256" key="7">
    <source>
        <dbReference type="ARBA" id="ARBA00023180"/>
    </source>
</evidence>
<evidence type="ECO:0000313" key="11">
    <source>
        <dbReference type="Proteomes" id="UP000325081"/>
    </source>
</evidence>
<evidence type="ECO:0000256" key="1">
    <source>
        <dbReference type="ARBA" id="ARBA00004613"/>
    </source>
</evidence>
<dbReference type="Pfam" id="PF14541">
    <property type="entry name" value="TAXi_C"/>
    <property type="match status" value="1"/>
</dbReference>
<keyword evidence="6" id="KW-0378">Hydrolase</keyword>
<feature type="signal peptide" evidence="8">
    <location>
        <begin position="1"/>
        <end position="19"/>
    </location>
</feature>
<comment type="caution">
    <text evidence="10">The sequence shown here is derived from an EMBL/GenBank/DDBJ whole genome shotgun (WGS) entry which is preliminary data.</text>
</comment>
<gene>
    <name evidence="10" type="ORF">STAS_06203</name>
</gene>
<dbReference type="PANTHER" id="PTHR47967:SF128">
    <property type="entry name" value="ASPARTIC PROTEINASE CDR1-LIKE"/>
    <property type="match status" value="1"/>
</dbReference>
<keyword evidence="8" id="KW-0732">Signal</keyword>
<dbReference type="InterPro" id="IPR021109">
    <property type="entry name" value="Peptidase_aspartic_dom_sf"/>
</dbReference>
<dbReference type="GO" id="GO:0004190">
    <property type="term" value="F:aspartic-type endopeptidase activity"/>
    <property type="evidence" value="ECO:0007669"/>
    <property type="project" value="UniProtKB-KW"/>
</dbReference>
<dbReference type="InterPro" id="IPR051708">
    <property type="entry name" value="Plant_Aspart_Prot_A1"/>
</dbReference>
<evidence type="ECO:0000256" key="5">
    <source>
        <dbReference type="ARBA" id="ARBA00022750"/>
    </source>
</evidence>
<dbReference type="CDD" id="cd05476">
    <property type="entry name" value="pepsin_A_like_plant"/>
    <property type="match status" value="1"/>
</dbReference>
<dbReference type="InterPro" id="IPR001969">
    <property type="entry name" value="Aspartic_peptidase_AS"/>
</dbReference>
<dbReference type="PROSITE" id="PS51767">
    <property type="entry name" value="PEPTIDASE_A1"/>
    <property type="match status" value="1"/>
</dbReference>
<comment type="similarity">
    <text evidence="2">Belongs to the peptidase A1 family.</text>
</comment>
<dbReference type="AlphaFoldDB" id="A0A5A7PC23"/>
<dbReference type="PROSITE" id="PS00141">
    <property type="entry name" value="ASP_PROTEASE"/>
    <property type="match status" value="1"/>
</dbReference>
<dbReference type="PANTHER" id="PTHR47967">
    <property type="entry name" value="OS07G0603500 PROTEIN-RELATED"/>
    <property type="match status" value="1"/>
</dbReference>
<sequence>MNFHYYTLLFTILLASCEAKRIIGSISRRTITVDLIHRDSPHSPSYDPTKTRFDLLSSAFDRSTTRQSSLNLRKTTAAFPSGKAMAGLSAPITSNGGEYLMKIGIGTPPIEILAIADTGSDLTWTQCQPCSGCYDQQDPLFDPRGSSTYRATSTIMFGPGSSVDGPGVVSTPLVKKEPPTFYYLTLEGVSVGTGRASPGPEVEEGNIIIDSGTTLTFLPPEIYGRLEDEVAGAVKGRRVEGQRGMFGLCYEKEEGFRAPPMVANFRGGAAVELPAESTFLEVEEGVLCLTLVPARGEIAIFGNLHQMNYRVGYDIDGGKVDFLRTDCGKEG</sequence>
<evidence type="ECO:0000313" key="10">
    <source>
        <dbReference type="EMBL" id="GER30271.1"/>
    </source>
</evidence>
<evidence type="ECO:0000256" key="8">
    <source>
        <dbReference type="SAM" id="SignalP"/>
    </source>
</evidence>
<reference evidence="11" key="1">
    <citation type="journal article" date="2019" name="Curr. Biol.">
        <title>Genome Sequence of Striga asiatica Provides Insight into the Evolution of Plant Parasitism.</title>
        <authorList>
            <person name="Yoshida S."/>
            <person name="Kim S."/>
            <person name="Wafula E.K."/>
            <person name="Tanskanen J."/>
            <person name="Kim Y.M."/>
            <person name="Honaas L."/>
            <person name="Yang Z."/>
            <person name="Spallek T."/>
            <person name="Conn C.E."/>
            <person name="Ichihashi Y."/>
            <person name="Cheong K."/>
            <person name="Cui S."/>
            <person name="Der J.P."/>
            <person name="Gundlach H."/>
            <person name="Jiao Y."/>
            <person name="Hori C."/>
            <person name="Ishida J.K."/>
            <person name="Kasahara H."/>
            <person name="Kiba T."/>
            <person name="Kim M.S."/>
            <person name="Koo N."/>
            <person name="Laohavisit A."/>
            <person name="Lee Y.H."/>
            <person name="Lumba S."/>
            <person name="McCourt P."/>
            <person name="Mortimer J.C."/>
            <person name="Mutuku J.M."/>
            <person name="Nomura T."/>
            <person name="Sasaki-Sekimoto Y."/>
            <person name="Seto Y."/>
            <person name="Wang Y."/>
            <person name="Wakatake T."/>
            <person name="Sakakibara H."/>
            <person name="Demura T."/>
            <person name="Yamaguchi S."/>
            <person name="Yoneyama K."/>
            <person name="Manabe R.I."/>
            <person name="Nelson D.C."/>
            <person name="Schulman A.H."/>
            <person name="Timko M.P."/>
            <person name="dePamphilis C.W."/>
            <person name="Choi D."/>
            <person name="Shirasu K."/>
        </authorList>
    </citation>
    <scope>NUCLEOTIDE SEQUENCE [LARGE SCALE GENOMIC DNA]</scope>
    <source>
        <strain evidence="11">cv. UVA1</strain>
    </source>
</reference>
<accession>A0A5A7PC23</accession>
<dbReference type="GO" id="GO:0006508">
    <property type="term" value="P:proteolysis"/>
    <property type="evidence" value="ECO:0007669"/>
    <property type="project" value="UniProtKB-KW"/>
</dbReference>
<evidence type="ECO:0000256" key="4">
    <source>
        <dbReference type="ARBA" id="ARBA00022670"/>
    </source>
</evidence>
<evidence type="ECO:0000256" key="3">
    <source>
        <dbReference type="ARBA" id="ARBA00022525"/>
    </source>
</evidence>
<dbReference type="Pfam" id="PF14543">
    <property type="entry name" value="TAXi_N"/>
    <property type="match status" value="1"/>
</dbReference>
<dbReference type="InterPro" id="IPR032861">
    <property type="entry name" value="TAXi_N"/>
</dbReference>
<dbReference type="EMBL" id="BKCP01004339">
    <property type="protein sequence ID" value="GER30271.1"/>
    <property type="molecule type" value="Genomic_DNA"/>
</dbReference>
<evidence type="ECO:0000256" key="2">
    <source>
        <dbReference type="ARBA" id="ARBA00007447"/>
    </source>
</evidence>
<keyword evidence="3" id="KW-0964">Secreted</keyword>
<keyword evidence="4 10" id="KW-0645">Protease</keyword>